<proteinExistence type="predicted"/>
<gene>
    <name evidence="2" type="ORF">AQJ30_15465</name>
</gene>
<evidence type="ECO:0000313" key="3">
    <source>
        <dbReference type="Proteomes" id="UP000053271"/>
    </source>
</evidence>
<reference evidence="2 3" key="1">
    <citation type="submission" date="2015-10" db="EMBL/GenBank/DDBJ databases">
        <title>Draft genome sequence of Streptomyces longwoodensis DSM 41677, type strain for the species Streptomyces longwoodensis.</title>
        <authorList>
            <person name="Ruckert C."/>
            <person name="Winkler A."/>
            <person name="Kalinowski J."/>
            <person name="Kampfer P."/>
            <person name="Glaeser S."/>
        </authorList>
    </citation>
    <scope>NUCLEOTIDE SEQUENCE [LARGE SCALE GENOMIC DNA]</scope>
    <source>
        <strain evidence="2 3">DSM 41677</strain>
    </source>
</reference>
<keyword evidence="3" id="KW-1185">Reference proteome</keyword>
<accession>A0A101QX00</accession>
<protein>
    <submittedName>
        <fullName evidence="2">Uncharacterized protein</fullName>
    </submittedName>
</protein>
<comment type="caution">
    <text evidence="2">The sequence shown here is derived from an EMBL/GenBank/DDBJ whole genome shotgun (WGS) entry which is preliminary data.</text>
</comment>
<feature type="region of interest" description="Disordered" evidence="1">
    <location>
        <begin position="47"/>
        <end position="92"/>
    </location>
</feature>
<evidence type="ECO:0000256" key="1">
    <source>
        <dbReference type="SAM" id="MobiDB-lite"/>
    </source>
</evidence>
<dbReference type="Proteomes" id="UP000053271">
    <property type="component" value="Unassembled WGS sequence"/>
</dbReference>
<dbReference type="EMBL" id="LMWS01000018">
    <property type="protein sequence ID" value="KUN37681.1"/>
    <property type="molecule type" value="Genomic_DNA"/>
</dbReference>
<dbReference type="AlphaFoldDB" id="A0A101QX00"/>
<organism evidence="2 3">
    <name type="scientific">Streptomyces longwoodensis</name>
    <dbReference type="NCBI Taxonomy" id="68231"/>
    <lineage>
        <taxon>Bacteria</taxon>
        <taxon>Bacillati</taxon>
        <taxon>Actinomycetota</taxon>
        <taxon>Actinomycetes</taxon>
        <taxon>Kitasatosporales</taxon>
        <taxon>Streptomycetaceae</taxon>
        <taxon>Streptomyces</taxon>
    </lineage>
</organism>
<sequence>MCGCSKNKTTVSASGGRVPATLYRVILNGGDGAVVFQTHDVAKARTVNGNYPGSVIDPNPDPAPEPAEPAPDGEPVKATEATEAAPADDDTA</sequence>
<evidence type="ECO:0000313" key="2">
    <source>
        <dbReference type="EMBL" id="KUN37681.1"/>
    </source>
</evidence>
<feature type="compositionally biased region" description="Pro residues" evidence="1">
    <location>
        <begin position="59"/>
        <end position="69"/>
    </location>
</feature>
<dbReference type="STRING" id="68231.AQJ30_15465"/>
<name>A0A101QX00_9ACTN</name>